<name>A0A9J6ZR08_9BACT</name>
<accession>A0A9J6ZR08</accession>
<dbReference type="InterPro" id="IPR012332">
    <property type="entry name" value="Autotransporter_pectin_lyase_C"/>
</dbReference>
<dbReference type="Proteomes" id="UP001056426">
    <property type="component" value="Chromosome"/>
</dbReference>
<reference evidence="1" key="1">
    <citation type="submission" date="2022-05" db="EMBL/GenBank/DDBJ databases">
        <authorList>
            <person name="Sun X."/>
        </authorList>
    </citation>
    <scope>NUCLEOTIDE SEQUENCE</scope>
    <source>
        <strain evidence="1">Ai-910</strain>
    </source>
</reference>
<dbReference type="EMBL" id="CP098400">
    <property type="protein sequence ID" value="URW80063.1"/>
    <property type="molecule type" value="Genomic_DNA"/>
</dbReference>
<dbReference type="RefSeq" id="WP_250724175.1">
    <property type="nucleotide sequence ID" value="NZ_CP098400.1"/>
</dbReference>
<protein>
    <recommendedName>
        <fullName evidence="3">T9SS type A sorting domain-containing protein</fullName>
    </recommendedName>
</protein>
<evidence type="ECO:0008006" key="3">
    <source>
        <dbReference type="Google" id="ProtNLM"/>
    </source>
</evidence>
<keyword evidence="2" id="KW-1185">Reference proteome</keyword>
<evidence type="ECO:0000313" key="2">
    <source>
        <dbReference type="Proteomes" id="UP001056426"/>
    </source>
</evidence>
<dbReference type="AlphaFoldDB" id="A0A9J6ZR08"/>
<proteinExistence type="predicted"/>
<sequence length="894" mass="97021">MKNLYMRRWVLVLLMIGLGLPGLASYTSNSVSGSFDDPAVWSPSPVPSEKYRTITIVSGAIIYKEGNFSWDAKVTIQQNAKFTVGSGFSTGYGGIDIFGELDVDGKLTGSNGGAAFNVKNGAVVTVNGVADSTNITVENGGVLIVNGDFSLSQTLTINQGGSVIINGNFLNGVVKNYGSFVVNGDYTNNQSEGVTVEENAVLEIFGNLTAAANITVEGGGTLIVHGNLTSSNAGIESHGDIIVVGNFSTASSTTVHNNGNLVVGGNFTHLDGGLGVNGNQSDTKIYILNPDAEIIAPTWSVVNTPGVVGDLDDFLQNENGSLVDIVNDVIINVVIGYQWKTNADNSNWNLANNWIGKRIPTSTSNVRIKPCTGVFPEIIKEDGIIEINNLTIEAGATLTLKPGARLTVNGKLTIAETGSLVMEHQYGVGGMSSLITNGQVVGQVTTRMTLPQNQWFYLGSSRKNAIFSDFGAGNDGISISVFRSNKYWPIKSTLAGNALRTMEGIATNFLPSESDKDGDGQADSRLIEYKGEINTDVVSRTFDIAGFHLLANPFTSFIDWQDGAGWERANVDHTIWYRTKIGEEMTFVTYNNYVDEMARIAISPYSLEEITPEIVEEHSKIAPMQAVWIKTLSPNASVNLYPESRNHGTAISRLKSSSESGNVIRIEAENKFSRDGAVIFFKDGFTEGKDNGDSEKYFNDSKNIPEVYTIASGKPLAISGLPELSEDYRAIPLSVKNRIEGSVTLKFDLRYFNNEYTAYLEDRDNGTYINLLQNNSYTYSVVTLGEVHDRFVVHLHKITTGIEEVLPEQGQTDGSDFIKIRSLGDKVLVSVSMDLVQQNPGQIEVYTIDGRKVSEIPARSSRTLVILPNERGIYIVRAQFGQMVKSERVVNANK</sequence>
<evidence type="ECO:0000313" key="1">
    <source>
        <dbReference type="EMBL" id="URW80063.1"/>
    </source>
</evidence>
<reference evidence="1" key="2">
    <citation type="submission" date="2022-06" db="EMBL/GenBank/DDBJ databases">
        <title>Xiashengella guii gen. nov. sp. nov., a bacterium isolated form anaerobic digestion tank.</title>
        <authorList>
            <person name="Huang H."/>
        </authorList>
    </citation>
    <scope>NUCLEOTIDE SEQUENCE</scope>
    <source>
        <strain evidence="1">Ai-910</strain>
    </source>
</reference>
<gene>
    <name evidence="1" type="ORF">M9189_01645</name>
</gene>
<dbReference type="KEGG" id="alkq:M9189_01645"/>
<organism evidence="1 2">
    <name type="scientific">Xiashengella succiniciproducens</name>
    <dbReference type="NCBI Taxonomy" id="2949635"/>
    <lineage>
        <taxon>Bacteria</taxon>
        <taxon>Pseudomonadati</taxon>
        <taxon>Bacteroidota</taxon>
        <taxon>Bacteroidia</taxon>
        <taxon>Marinilabiliales</taxon>
        <taxon>Marinilabiliaceae</taxon>
        <taxon>Xiashengella</taxon>
    </lineage>
</organism>
<dbReference type="Gene3D" id="2.160.20.20">
    <property type="match status" value="1"/>
</dbReference>